<keyword evidence="2" id="KW-1185">Reference proteome</keyword>
<reference evidence="2" key="1">
    <citation type="journal article" date="2019" name="Int. J. Syst. Evol. Microbiol.">
        <title>The Global Catalogue of Microorganisms (GCM) 10K type strain sequencing project: providing services to taxonomists for standard genome sequencing and annotation.</title>
        <authorList>
            <consortium name="The Broad Institute Genomics Platform"/>
            <consortium name="The Broad Institute Genome Sequencing Center for Infectious Disease"/>
            <person name="Wu L."/>
            <person name="Ma J."/>
        </authorList>
    </citation>
    <scope>NUCLEOTIDE SEQUENCE [LARGE SCALE GENOMIC DNA]</scope>
    <source>
        <strain evidence="2">KCTC 52344</strain>
    </source>
</reference>
<comment type="caution">
    <text evidence="1">The sequence shown here is derived from an EMBL/GenBank/DDBJ whole genome shotgun (WGS) entry which is preliminary data.</text>
</comment>
<evidence type="ECO:0000313" key="2">
    <source>
        <dbReference type="Proteomes" id="UP001597510"/>
    </source>
</evidence>
<dbReference type="EMBL" id="JBHULC010000003">
    <property type="protein sequence ID" value="MFD2519689.1"/>
    <property type="molecule type" value="Genomic_DNA"/>
</dbReference>
<dbReference type="InterPro" id="IPR036852">
    <property type="entry name" value="Peptidase_S8/S53_dom_sf"/>
</dbReference>
<dbReference type="SUPFAM" id="SSF52743">
    <property type="entry name" value="Subtilisin-like"/>
    <property type="match status" value="1"/>
</dbReference>
<name>A0ABW5J155_9BACT</name>
<dbReference type="Proteomes" id="UP001597510">
    <property type="component" value="Unassembled WGS sequence"/>
</dbReference>
<accession>A0ABW5J155</accession>
<evidence type="ECO:0000313" key="1">
    <source>
        <dbReference type="EMBL" id="MFD2519689.1"/>
    </source>
</evidence>
<protein>
    <recommendedName>
        <fullName evidence="3">Peptidase S8/S53 domain-containing protein</fullName>
    </recommendedName>
</protein>
<dbReference type="Gene3D" id="3.40.50.200">
    <property type="entry name" value="Peptidase S8/S53 domain"/>
    <property type="match status" value="1"/>
</dbReference>
<dbReference type="RefSeq" id="WP_340236459.1">
    <property type="nucleotide sequence ID" value="NZ_JBBEWC010000006.1"/>
</dbReference>
<organism evidence="1 2">
    <name type="scientific">Emticicia soli</name>
    <dbReference type="NCBI Taxonomy" id="2027878"/>
    <lineage>
        <taxon>Bacteria</taxon>
        <taxon>Pseudomonadati</taxon>
        <taxon>Bacteroidota</taxon>
        <taxon>Cytophagia</taxon>
        <taxon>Cytophagales</taxon>
        <taxon>Leadbetterellaceae</taxon>
        <taxon>Emticicia</taxon>
    </lineage>
</organism>
<gene>
    <name evidence="1" type="ORF">ACFSR2_02265</name>
</gene>
<evidence type="ECO:0008006" key="3">
    <source>
        <dbReference type="Google" id="ProtNLM"/>
    </source>
</evidence>
<sequence length="446" mass="50920">MLENLKDGDLVKLKLADIGQYLDYISEEDLDAIRNFYPEEFRQIHSRVRTSADTKYPLTWLFKEFLETEAVFPGTREKLSERMLKLINQNKLDFKFYVYWKYFKSDISVNYTSNNLLTIFRNHAVIGSIGGGNGNEDWMRLNLTQVRPMLESLFPIPLQYLEPTINPIQEQIPLVRQFRNLNTPLPAPLVNQQTINLVTFSSIFKLANVYHITKKCKWKTNSCYNPDCEPHLCHTKKTREYMNIGNSYKICDSIYPIGDFGTESNYYLSFLSLFSELKTGKLKAGDVVLLNESIDTASIDYPCSYNIAINDMIAYLATKKVSVVLCSGNRGQNLSSQNYPSLASSAIVVGAVKKIDNRWQFDSNFDSGNAIDFYVQTHEGFFSQSSAASAFVARKIKEMQDSIRSNQENMKLSVDEIKVRLRQETELNIINGVGISFFSSGTTEAL</sequence>
<proteinExistence type="predicted"/>